<dbReference type="Gene3D" id="3.40.1620.10">
    <property type="entry name" value="YefM-like domain"/>
    <property type="match status" value="1"/>
</dbReference>
<accession>A0A3A8N1Q0</accession>
<feature type="region of interest" description="Disordered" evidence="2">
    <location>
        <begin position="103"/>
        <end position="152"/>
    </location>
</feature>
<comment type="similarity">
    <text evidence="1">Belongs to the phD/YefM antitoxin family.</text>
</comment>
<comment type="caution">
    <text evidence="3">The sequence shown here is derived from an EMBL/GenBank/DDBJ whole genome shotgun (WGS) entry which is preliminary data.</text>
</comment>
<protein>
    <submittedName>
        <fullName evidence="3">Type II toxin-antitoxin system Phd/YefM family antitoxin</fullName>
    </submittedName>
</protein>
<dbReference type="InterPro" id="IPR036165">
    <property type="entry name" value="YefM-like_sf"/>
</dbReference>
<gene>
    <name evidence="3" type="ORF">D7X12_26580</name>
</gene>
<feature type="compositionally biased region" description="Basic residues" evidence="2">
    <location>
        <begin position="108"/>
        <end position="119"/>
    </location>
</feature>
<name>A0A3A8N1Q0_9BACT</name>
<evidence type="ECO:0000256" key="2">
    <source>
        <dbReference type="SAM" id="MobiDB-lite"/>
    </source>
</evidence>
<evidence type="ECO:0000256" key="1">
    <source>
        <dbReference type="ARBA" id="ARBA00009981"/>
    </source>
</evidence>
<sequence>MVCRTCPYYLYTMASKHRRRTPPRPASARHASTHKRASPLAVPVEESEATLPIQRIPLSEARSQLSALVQRAASQRSLTAITVHDELKAYLIAPARLEALLKAERQSRPSRKPRPKLRGSLRIMGDLEGPGESPSEQLQRSTLASAEALDLE</sequence>
<feature type="compositionally biased region" description="Polar residues" evidence="2">
    <location>
        <begin position="134"/>
        <end position="144"/>
    </location>
</feature>
<evidence type="ECO:0000313" key="4">
    <source>
        <dbReference type="Proteomes" id="UP000273405"/>
    </source>
</evidence>
<reference evidence="4" key="1">
    <citation type="submission" date="2018-09" db="EMBL/GenBank/DDBJ databases">
        <authorList>
            <person name="Livingstone P.G."/>
            <person name="Whitworth D.E."/>
        </authorList>
    </citation>
    <scope>NUCLEOTIDE SEQUENCE [LARGE SCALE GENOMIC DNA]</scope>
    <source>
        <strain evidence="4">CA040B</strain>
    </source>
</reference>
<feature type="region of interest" description="Disordered" evidence="2">
    <location>
        <begin position="16"/>
        <end position="46"/>
    </location>
</feature>
<dbReference type="AlphaFoldDB" id="A0A3A8N1Q0"/>
<dbReference type="EMBL" id="RAWG01000198">
    <property type="protein sequence ID" value="RKH38377.1"/>
    <property type="molecule type" value="Genomic_DNA"/>
</dbReference>
<evidence type="ECO:0000313" key="3">
    <source>
        <dbReference type="EMBL" id="RKH38377.1"/>
    </source>
</evidence>
<dbReference type="SUPFAM" id="SSF143120">
    <property type="entry name" value="YefM-like"/>
    <property type="match status" value="1"/>
</dbReference>
<organism evidence="3 4">
    <name type="scientific">Corallococcus sicarius</name>
    <dbReference type="NCBI Taxonomy" id="2316726"/>
    <lineage>
        <taxon>Bacteria</taxon>
        <taxon>Pseudomonadati</taxon>
        <taxon>Myxococcota</taxon>
        <taxon>Myxococcia</taxon>
        <taxon>Myxococcales</taxon>
        <taxon>Cystobacterineae</taxon>
        <taxon>Myxococcaceae</taxon>
        <taxon>Corallococcus</taxon>
    </lineage>
</organism>
<dbReference type="Proteomes" id="UP000273405">
    <property type="component" value="Unassembled WGS sequence"/>
</dbReference>
<proteinExistence type="inferred from homology"/>
<keyword evidence="4" id="KW-1185">Reference proteome</keyword>